<dbReference type="GO" id="GO:0032259">
    <property type="term" value="P:methylation"/>
    <property type="evidence" value="ECO:0007669"/>
    <property type="project" value="UniProtKB-KW"/>
</dbReference>
<proteinExistence type="predicted"/>
<dbReference type="SUPFAM" id="SSF82199">
    <property type="entry name" value="SET domain"/>
    <property type="match status" value="1"/>
</dbReference>
<evidence type="ECO:0000256" key="7">
    <source>
        <dbReference type="ARBA" id="ARBA00023242"/>
    </source>
</evidence>
<dbReference type="SMR" id="G5A4Y9"/>
<dbReference type="STRING" id="1094619.G5A4Y9"/>
<dbReference type="KEGG" id="psoj:PHYSODRAFT_522607"/>
<evidence type="ECO:0000313" key="9">
    <source>
        <dbReference type="EMBL" id="EGZ09738.1"/>
    </source>
</evidence>
<dbReference type="EMBL" id="JH159159">
    <property type="protein sequence ID" value="EGZ09738.1"/>
    <property type="molecule type" value="Genomic_DNA"/>
</dbReference>
<evidence type="ECO:0000256" key="5">
    <source>
        <dbReference type="ARBA" id="ARBA00022679"/>
    </source>
</evidence>
<feature type="domain" description="SET" evidence="8">
    <location>
        <begin position="43"/>
        <end position="158"/>
    </location>
</feature>
<name>G5A4Y9_PHYSP</name>
<dbReference type="PANTHER" id="PTHR22884">
    <property type="entry name" value="SET DOMAIN PROTEINS"/>
    <property type="match status" value="1"/>
</dbReference>
<dbReference type="SMART" id="SM00317">
    <property type="entry name" value="SET"/>
    <property type="match status" value="1"/>
</dbReference>
<accession>G5A4Y9</accession>
<evidence type="ECO:0000256" key="2">
    <source>
        <dbReference type="ARBA" id="ARBA00004286"/>
    </source>
</evidence>
<dbReference type="InParanoid" id="G5A4Y9"/>
<keyword evidence="7" id="KW-0539">Nucleus</keyword>
<dbReference type="InterPro" id="IPR001214">
    <property type="entry name" value="SET_dom"/>
</dbReference>
<evidence type="ECO:0000256" key="4">
    <source>
        <dbReference type="ARBA" id="ARBA00022603"/>
    </source>
</evidence>
<keyword evidence="4" id="KW-0489">Methyltransferase</keyword>
<organism evidence="9 10">
    <name type="scientific">Phytophthora sojae (strain P6497)</name>
    <name type="common">Soybean stem and root rot agent</name>
    <name type="synonym">Phytophthora megasperma f. sp. glycines</name>
    <dbReference type="NCBI Taxonomy" id="1094619"/>
    <lineage>
        <taxon>Eukaryota</taxon>
        <taxon>Sar</taxon>
        <taxon>Stramenopiles</taxon>
        <taxon>Oomycota</taxon>
        <taxon>Peronosporomycetes</taxon>
        <taxon>Peronosporales</taxon>
        <taxon>Peronosporaceae</taxon>
        <taxon>Phytophthora</taxon>
    </lineage>
</organism>
<gene>
    <name evidence="9" type="ORF">PHYSODRAFT_522607</name>
</gene>
<dbReference type="GeneID" id="20660538"/>
<keyword evidence="5" id="KW-0808">Transferase</keyword>
<dbReference type="Gene3D" id="2.170.270.10">
    <property type="entry name" value="SET domain"/>
    <property type="match status" value="1"/>
</dbReference>
<dbReference type="Proteomes" id="UP000002640">
    <property type="component" value="Unassembled WGS sequence"/>
</dbReference>
<keyword evidence="3" id="KW-0158">Chromosome</keyword>
<dbReference type="InterPro" id="IPR046341">
    <property type="entry name" value="SET_dom_sf"/>
</dbReference>
<evidence type="ECO:0000256" key="6">
    <source>
        <dbReference type="ARBA" id="ARBA00022691"/>
    </source>
</evidence>
<dbReference type="GO" id="GO:0005634">
    <property type="term" value="C:nucleus"/>
    <property type="evidence" value="ECO:0007669"/>
    <property type="project" value="UniProtKB-SubCell"/>
</dbReference>
<evidence type="ECO:0000313" key="10">
    <source>
        <dbReference type="Proteomes" id="UP000002640"/>
    </source>
</evidence>
<keyword evidence="6" id="KW-0949">S-adenosyl-L-methionine</keyword>
<dbReference type="AlphaFoldDB" id="G5A4Y9"/>
<dbReference type="RefSeq" id="XP_009534599.1">
    <property type="nucleotide sequence ID" value="XM_009536304.1"/>
</dbReference>
<sequence length="195" mass="21650">MDWCGCEFICRPDTCPNAVTSIFCARNNCLNGKYCGNRLRTLDGLRLASGDVGYSVFTTEKIFEGAIVAEYAGVLTTHDYSKDKKRISDYTIGLETRSTRRQKLWIEARDKGNIARLMNHSCEANCKFYEVQNRRFVTVVVVAMEYIGAGSEVTVDYGDELWFTCLCGSEDCRGGSDEELSEDGNGTVASGMTSD</sequence>
<evidence type="ECO:0000256" key="1">
    <source>
        <dbReference type="ARBA" id="ARBA00004123"/>
    </source>
</evidence>
<protein>
    <recommendedName>
        <fullName evidence="8">SET domain-containing protein</fullName>
    </recommendedName>
</protein>
<evidence type="ECO:0000256" key="3">
    <source>
        <dbReference type="ARBA" id="ARBA00022454"/>
    </source>
</evidence>
<comment type="subcellular location">
    <subcellularLocation>
        <location evidence="2">Chromosome</location>
    </subcellularLocation>
    <subcellularLocation>
        <location evidence="1">Nucleus</location>
    </subcellularLocation>
</comment>
<dbReference type="GO" id="GO:0005694">
    <property type="term" value="C:chromosome"/>
    <property type="evidence" value="ECO:0007669"/>
    <property type="project" value="UniProtKB-SubCell"/>
</dbReference>
<dbReference type="GO" id="GO:0008168">
    <property type="term" value="F:methyltransferase activity"/>
    <property type="evidence" value="ECO:0007669"/>
    <property type="project" value="UniProtKB-KW"/>
</dbReference>
<dbReference type="OMA" id="TSIFCAR"/>
<reference evidence="9 10" key="1">
    <citation type="journal article" date="2006" name="Science">
        <title>Phytophthora genome sequences uncover evolutionary origins and mechanisms of pathogenesis.</title>
        <authorList>
            <person name="Tyler B.M."/>
            <person name="Tripathy S."/>
            <person name="Zhang X."/>
            <person name="Dehal P."/>
            <person name="Jiang R.H."/>
            <person name="Aerts A."/>
            <person name="Arredondo F.D."/>
            <person name="Baxter L."/>
            <person name="Bensasson D."/>
            <person name="Beynon J.L."/>
            <person name="Chapman J."/>
            <person name="Damasceno C.M."/>
            <person name="Dorrance A.E."/>
            <person name="Dou D."/>
            <person name="Dickerman A.W."/>
            <person name="Dubchak I.L."/>
            <person name="Garbelotto M."/>
            <person name="Gijzen M."/>
            <person name="Gordon S.G."/>
            <person name="Govers F."/>
            <person name="Grunwald N.J."/>
            <person name="Huang W."/>
            <person name="Ivors K.L."/>
            <person name="Jones R.W."/>
            <person name="Kamoun S."/>
            <person name="Krampis K."/>
            <person name="Lamour K.H."/>
            <person name="Lee M.K."/>
            <person name="McDonald W.H."/>
            <person name="Medina M."/>
            <person name="Meijer H.J."/>
            <person name="Nordberg E.K."/>
            <person name="Maclean D.J."/>
            <person name="Ospina-Giraldo M.D."/>
            <person name="Morris P.F."/>
            <person name="Phuntumart V."/>
            <person name="Putnam N.H."/>
            <person name="Rash S."/>
            <person name="Rose J.K."/>
            <person name="Sakihama Y."/>
            <person name="Salamov A.A."/>
            <person name="Savidor A."/>
            <person name="Scheuring C.F."/>
            <person name="Smith B.M."/>
            <person name="Sobral B.W."/>
            <person name="Terry A."/>
            <person name="Torto-Alalibo T.A."/>
            <person name="Win J."/>
            <person name="Xu Z."/>
            <person name="Zhang H."/>
            <person name="Grigoriev I.V."/>
            <person name="Rokhsar D.S."/>
            <person name="Boore J.L."/>
        </authorList>
    </citation>
    <scope>NUCLEOTIDE SEQUENCE [LARGE SCALE GENOMIC DNA]</scope>
    <source>
        <strain evidence="9 10">P6497</strain>
    </source>
</reference>
<dbReference type="PROSITE" id="PS50280">
    <property type="entry name" value="SET"/>
    <property type="match status" value="1"/>
</dbReference>
<evidence type="ECO:0000259" key="8">
    <source>
        <dbReference type="PROSITE" id="PS50280"/>
    </source>
</evidence>
<dbReference type="Pfam" id="PF00856">
    <property type="entry name" value="SET"/>
    <property type="match status" value="1"/>
</dbReference>
<keyword evidence="10" id="KW-1185">Reference proteome</keyword>
<dbReference type="InterPro" id="IPR050777">
    <property type="entry name" value="SET2_Histone-Lys_MeTrsfase"/>
</dbReference>